<evidence type="ECO:0000313" key="2">
    <source>
        <dbReference type="Proteomes" id="UP000268093"/>
    </source>
</evidence>
<evidence type="ECO:0000313" key="1">
    <source>
        <dbReference type="EMBL" id="RUP49597.1"/>
    </source>
</evidence>
<sequence length="75" mass="8107">MGSTTPYENTLVLPASGYSTVPAAIAGCPIITVPLGYFSTGESCIHRNCLEQTSYRGLLLNVPFFEYGGFVQFHT</sequence>
<dbReference type="OrthoDB" id="566138at2759"/>
<dbReference type="AlphaFoldDB" id="A0A433DFJ4"/>
<evidence type="ECO:0008006" key="3">
    <source>
        <dbReference type="Google" id="ProtNLM"/>
    </source>
</evidence>
<organism evidence="1 2">
    <name type="scientific">Jimgerdemannia flammicorona</name>
    <dbReference type="NCBI Taxonomy" id="994334"/>
    <lineage>
        <taxon>Eukaryota</taxon>
        <taxon>Fungi</taxon>
        <taxon>Fungi incertae sedis</taxon>
        <taxon>Mucoromycota</taxon>
        <taxon>Mucoromycotina</taxon>
        <taxon>Endogonomycetes</taxon>
        <taxon>Endogonales</taxon>
        <taxon>Endogonaceae</taxon>
        <taxon>Jimgerdemannia</taxon>
    </lineage>
</organism>
<dbReference type="Proteomes" id="UP000268093">
    <property type="component" value="Unassembled WGS sequence"/>
</dbReference>
<dbReference type="EMBL" id="RBNI01002149">
    <property type="protein sequence ID" value="RUP49597.1"/>
    <property type="molecule type" value="Genomic_DNA"/>
</dbReference>
<gene>
    <name evidence="1" type="ORF">BC936DRAFT_142076</name>
</gene>
<keyword evidence="2" id="KW-1185">Reference proteome</keyword>
<reference evidence="1 2" key="1">
    <citation type="journal article" date="2018" name="New Phytol.">
        <title>Phylogenomics of Endogonaceae and evolution of mycorrhizas within Mucoromycota.</title>
        <authorList>
            <person name="Chang Y."/>
            <person name="Desiro A."/>
            <person name="Na H."/>
            <person name="Sandor L."/>
            <person name="Lipzen A."/>
            <person name="Clum A."/>
            <person name="Barry K."/>
            <person name="Grigoriev I.V."/>
            <person name="Martin F.M."/>
            <person name="Stajich J.E."/>
            <person name="Smith M.E."/>
            <person name="Bonito G."/>
            <person name="Spatafora J.W."/>
        </authorList>
    </citation>
    <scope>NUCLEOTIDE SEQUENCE [LARGE SCALE GENOMIC DNA]</scope>
    <source>
        <strain evidence="1 2">GMNB39</strain>
    </source>
</reference>
<name>A0A433DFJ4_9FUNG</name>
<proteinExistence type="predicted"/>
<accession>A0A433DFJ4</accession>
<comment type="caution">
    <text evidence="1">The sequence shown here is derived from an EMBL/GenBank/DDBJ whole genome shotgun (WGS) entry which is preliminary data.</text>
</comment>
<protein>
    <recommendedName>
        <fullName evidence="3">Amidase domain-containing protein</fullName>
    </recommendedName>
</protein>